<evidence type="ECO:0000313" key="7">
    <source>
        <dbReference type="Proteomes" id="UP000800093"/>
    </source>
</evidence>
<accession>A0A9P4NAL9</accession>
<comment type="caution">
    <text evidence="6">The sequence shown here is derived from an EMBL/GenBank/DDBJ whole genome shotgun (WGS) entry which is preliminary data.</text>
</comment>
<evidence type="ECO:0000256" key="3">
    <source>
        <dbReference type="SAM" id="MobiDB-lite"/>
    </source>
</evidence>
<dbReference type="GO" id="GO:0005730">
    <property type="term" value="C:nucleolus"/>
    <property type="evidence" value="ECO:0007669"/>
    <property type="project" value="TreeGrafter"/>
</dbReference>
<feature type="compositionally biased region" description="Basic and acidic residues" evidence="3">
    <location>
        <begin position="1"/>
        <end position="10"/>
    </location>
</feature>
<protein>
    <recommendedName>
        <fullName evidence="2">Protein BFR2</fullName>
    </recommendedName>
</protein>
<dbReference type="PANTHER" id="PTHR15565">
    <property type="entry name" value="AATF PROTEIN APOPTOSIS ANTAGONIZING TRANSCRIPTION FACTOR"/>
    <property type="match status" value="1"/>
</dbReference>
<feature type="compositionally biased region" description="Acidic residues" evidence="3">
    <location>
        <begin position="25"/>
        <end position="35"/>
    </location>
</feature>
<dbReference type="InterPro" id="IPR025160">
    <property type="entry name" value="AATF"/>
</dbReference>
<evidence type="ECO:0000313" key="6">
    <source>
        <dbReference type="EMBL" id="KAF2269656.1"/>
    </source>
</evidence>
<feature type="region of interest" description="Disordered" evidence="3">
    <location>
        <begin position="1"/>
        <end position="166"/>
    </location>
</feature>
<dbReference type="AlphaFoldDB" id="A0A9P4NAL9"/>
<feature type="compositionally biased region" description="Acidic residues" evidence="3">
    <location>
        <begin position="488"/>
        <end position="499"/>
    </location>
</feature>
<sequence>MVKSRLRDFDPESLLDPAPSSSSDENSEYSSDDDAQAGREHYSDVGKSILRKKEVVPLRPQYSGAMISRDAAEAEDSDDPFATGRLDEDEESDEENEEDYVVDRNRVELDGDTGESEEELRSDGGDEAMDDFGGGEEDEDDEDDDEDEVEDEDDESDDSDEAGSYIQSAKLRAMMKDADEGDDDEDNKATTLRDMYKDTSLINSTISQAANADIRKGQAVKSQKKTFDSLLNTRIRLQKALISTNSLVSDKYSSSQTPESVISAAESAALTLLTNLTNLRDTLSSHTGQKRKRHSFTSSTASTEIWSTIQDQETSATSYCHNTLEKWNQKTRKTNISTKSLLTTSTEQTLPDILQSQLSDLSHLIARTQIPRSCAPVQSAAGMQSSKEIYDDADFYGLLLKELLESHSNRLSTNGAPEFIVQAPWQVAREAKTRKVVDTKASKGRKLRYTVHEKLQNFMAPEDRGTWGDRQRDELFSSLFGRRLGLGEEVENEEEEDRAEEGLMLFRS</sequence>
<feature type="compositionally biased region" description="Acidic residues" evidence="3">
    <location>
        <begin position="87"/>
        <end position="100"/>
    </location>
</feature>
<evidence type="ECO:0000256" key="2">
    <source>
        <dbReference type="ARBA" id="ARBA00013850"/>
    </source>
</evidence>
<dbReference type="InterPro" id="IPR012617">
    <property type="entry name" value="AATF_C"/>
</dbReference>
<gene>
    <name evidence="6" type="ORF">CC78DRAFT_557645</name>
</gene>
<evidence type="ECO:0000259" key="5">
    <source>
        <dbReference type="Pfam" id="PF13339"/>
    </source>
</evidence>
<dbReference type="PANTHER" id="PTHR15565:SF0">
    <property type="entry name" value="PROTEIN AATF"/>
    <property type="match status" value="1"/>
</dbReference>
<dbReference type="EMBL" id="ML986581">
    <property type="protein sequence ID" value="KAF2269656.1"/>
    <property type="molecule type" value="Genomic_DNA"/>
</dbReference>
<reference evidence="7" key="1">
    <citation type="journal article" date="2020" name="Stud. Mycol.">
        <title>101 Dothideomycetes genomes: A test case for predicting lifestyles and emergence of pathogens.</title>
        <authorList>
            <person name="Haridas S."/>
            <person name="Albert R."/>
            <person name="Binder M."/>
            <person name="Bloem J."/>
            <person name="LaButti K."/>
            <person name="Salamov A."/>
            <person name="Andreopoulos B."/>
            <person name="Baker S."/>
            <person name="Barry K."/>
            <person name="Bills G."/>
            <person name="Bluhm B."/>
            <person name="Cannon C."/>
            <person name="Castanera R."/>
            <person name="Culley D."/>
            <person name="Daum C."/>
            <person name="Ezra D."/>
            <person name="Gonzalez J."/>
            <person name="Henrissat B."/>
            <person name="Kuo A."/>
            <person name="Liang C."/>
            <person name="Lipzen A."/>
            <person name="Lutzoni F."/>
            <person name="Magnuson J."/>
            <person name="Mondo S."/>
            <person name="Nolan M."/>
            <person name="Ohm R."/>
            <person name="Pangilinan J."/>
            <person name="Park H.-J."/>
            <person name="Ramirez L."/>
            <person name="Alfaro M."/>
            <person name="Sun H."/>
            <person name="Tritt A."/>
            <person name="Yoshinaga Y."/>
            <person name="Zwiers L.-H."/>
            <person name="Turgeon B."/>
            <person name="Goodwin S."/>
            <person name="Spatafora J."/>
            <person name="Crous P."/>
            <person name="Grigoriev I."/>
        </authorList>
    </citation>
    <scope>NUCLEOTIDE SEQUENCE [LARGE SCALE GENOMIC DNA]</scope>
    <source>
        <strain evidence="7">CBS 304.66</strain>
    </source>
</reference>
<evidence type="ECO:0000259" key="4">
    <source>
        <dbReference type="Pfam" id="PF08164"/>
    </source>
</evidence>
<comment type="similarity">
    <text evidence="1">Belongs to the AATF family.</text>
</comment>
<dbReference type="OrthoDB" id="5783963at2759"/>
<proteinExistence type="inferred from homology"/>
<feature type="domain" description="Apoptosis-antagonizing transcription factor C-terminal" evidence="4">
    <location>
        <begin position="396"/>
        <end position="480"/>
    </location>
</feature>
<feature type="compositionally biased region" description="Acidic residues" evidence="3">
    <location>
        <begin position="125"/>
        <end position="161"/>
    </location>
</feature>
<name>A0A9P4NAL9_9PLEO</name>
<feature type="domain" description="AATF leucine zipper-containing" evidence="5">
    <location>
        <begin position="213"/>
        <end position="330"/>
    </location>
</feature>
<dbReference type="Pfam" id="PF13339">
    <property type="entry name" value="AATF-Che1"/>
    <property type="match status" value="1"/>
</dbReference>
<evidence type="ECO:0000256" key="1">
    <source>
        <dbReference type="ARBA" id="ARBA00008966"/>
    </source>
</evidence>
<feature type="region of interest" description="Disordered" evidence="3">
    <location>
        <begin position="488"/>
        <end position="508"/>
    </location>
</feature>
<organism evidence="6 7">
    <name type="scientific">Lojkania enalia</name>
    <dbReference type="NCBI Taxonomy" id="147567"/>
    <lineage>
        <taxon>Eukaryota</taxon>
        <taxon>Fungi</taxon>
        <taxon>Dikarya</taxon>
        <taxon>Ascomycota</taxon>
        <taxon>Pezizomycotina</taxon>
        <taxon>Dothideomycetes</taxon>
        <taxon>Pleosporomycetidae</taxon>
        <taxon>Pleosporales</taxon>
        <taxon>Pleosporales incertae sedis</taxon>
        <taxon>Lojkania</taxon>
    </lineage>
</organism>
<dbReference type="Pfam" id="PF08164">
    <property type="entry name" value="TRAUB"/>
    <property type="match status" value="1"/>
</dbReference>
<dbReference type="InterPro" id="IPR039223">
    <property type="entry name" value="AATF/Bfr2"/>
</dbReference>
<dbReference type="GO" id="GO:0000462">
    <property type="term" value="P:maturation of SSU-rRNA from tricistronic rRNA transcript (SSU-rRNA, 5.8S rRNA, LSU-rRNA)"/>
    <property type="evidence" value="ECO:0007669"/>
    <property type="project" value="TreeGrafter"/>
</dbReference>
<dbReference type="Proteomes" id="UP000800093">
    <property type="component" value="Unassembled WGS sequence"/>
</dbReference>
<keyword evidence="7" id="KW-1185">Reference proteome</keyword>
<feature type="compositionally biased region" description="Low complexity" evidence="3">
    <location>
        <begin position="12"/>
        <end position="24"/>
    </location>
</feature>